<dbReference type="GO" id="GO:0045345">
    <property type="term" value="P:positive regulation of MHC class I biosynthetic process"/>
    <property type="evidence" value="ECO:0007669"/>
    <property type="project" value="TreeGrafter"/>
</dbReference>
<dbReference type="GO" id="GO:0005737">
    <property type="term" value="C:cytoplasm"/>
    <property type="evidence" value="ECO:0007669"/>
    <property type="project" value="TreeGrafter"/>
</dbReference>
<dbReference type="GO" id="GO:0050728">
    <property type="term" value="P:negative regulation of inflammatory response"/>
    <property type="evidence" value="ECO:0007669"/>
    <property type="project" value="TreeGrafter"/>
</dbReference>
<dbReference type="GO" id="GO:0043124">
    <property type="term" value="P:negative regulation of canonical NF-kappaB signal transduction"/>
    <property type="evidence" value="ECO:0007669"/>
    <property type="project" value="TreeGrafter"/>
</dbReference>
<dbReference type="InterPro" id="IPR001611">
    <property type="entry name" value="Leu-rich_rpt"/>
</dbReference>
<feature type="non-terminal residue" evidence="1">
    <location>
        <position position="69"/>
    </location>
</feature>
<dbReference type="Proteomes" id="UP000242450">
    <property type="component" value="Chromosome X"/>
</dbReference>
<proteinExistence type="predicted"/>
<keyword evidence="2" id="KW-1185">Reference proteome</keyword>
<gene>
    <name evidence="1" type="ORF">Celaphus_00009775</name>
</gene>
<dbReference type="Gene3D" id="3.80.10.10">
    <property type="entry name" value="Ribonuclease Inhibitor"/>
    <property type="match status" value="1"/>
</dbReference>
<dbReference type="PROSITE" id="PS51450">
    <property type="entry name" value="LRR"/>
    <property type="match status" value="1"/>
</dbReference>
<dbReference type="PANTHER" id="PTHR45690:SF3">
    <property type="entry name" value="NACHT DOMAIN-CONTAINING PROTEIN"/>
    <property type="match status" value="1"/>
</dbReference>
<organism evidence="1 2">
    <name type="scientific">Cervus elaphus hippelaphus</name>
    <name type="common">European red deer</name>
    <dbReference type="NCBI Taxonomy" id="46360"/>
    <lineage>
        <taxon>Eukaryota</taxon>
        <taxon>Metazoa</taxon>
        <taxon>Chordata</taxon>
        <taxon>Craniata</taxon>
        <taxon>Vertebrata</taxon>
        <taxon>Euteleostomi</taxon>
        <taxon>Mammalia</taxon>
        <taxon>Eutheria</taxon>
        <taxon>Laurasiatheria</taxon>
        <taxon>Artiodactyla</taxon>
        <taxon>Ruminantia</taxon>
        <taxon>Pecora</taxon>
        <taxon>Cervidae</taxon>
        <taxon>Cervinae</taxon>
        <taxon>Cervus</taxon>
    </lineage>
</organism>
<evidence type="ECO:0000313" key="1">
    <source>
        <dbReference type="EMBL" id="OWJ99499.1"/>
    </source>
</evidence>
<evidence type="ECO:0000313" key="2">
    <source>
        <dbReference type="Proteomes" id="UP000242450"/>
    </source>
</evidence>
<dbReference type="AlphaFoldDB" id="A0A212C0F2"/>
<dbReference type="SUPFAM" id="SSF52047">
    <property type="entry name" value="RNI-like"/>
    <property type="match status" value="1"/>
</dbReference>
<protein>
    <submittedName>
        <fullName evidence="1">Uncharacterized protein</fullName>
    </submittedName>
</protein>
<accession>A0A212C0F2</accession>
<reference evidence="1 2" key="1">
    <citation type="journal article" date="2018" name="Mol. Genet. Genomics">
        <title>The red deer Cervus elaphus genome CerEla1.0: sequencing, annotating, genes, and chromosomes.</title>
        <authorList>
            <person name="Bana N.A."/>
            <person name="Nyiri A."/>
            <person name="Nagy J."/>
            <person name="Frank K."/>
            <person name="Nagy T."/>
            <person name="Steger V."/>
            <person name="Schiller M."/>
            <person name="Lakatos P."/>
            <person name="Sugar L."/>
            <person name="Horn P."/>
            <person name="Barta E."/>
            <person name="Orosz L."/>
        </authorList>
    </citation>
    <scope>NUCLEOTIDE SEQUENCE [LARGE SCALE GENOMIC DNA]</scope>
    <source>
        <strain evidence="1">Hungarian</strain>
    </source>
</reference>
<dbReference type="EMBL" id="MKHE01000034">
    <property type="protein sequence ID" value="OWJ99499.1"/>
    <property type="molecule type" value="Genomic_DNA"/>
</dbReference>
<dbReference type="OrthoDB" id="120976at2759"/>
<comment type="caution">
    <text evidence="1">The sequence shown here is derived from an EMBL/GenBank/DDBJ whole genome shotgun (WGS) entry which is preliminary data.</text>
</comment>
<dbReference type="PANTHER" id="PTHR45690">
    <property type="entry name" value="NACHT, LRR AND PYD DOMAINS-CONTAINING PROTEIN 12"/>
    <property type="match status" value="1"/>
</dbReference>
<dbReference type="InterPro" id="IPR032675">
    <property type="entry name" value="LRR_dom_sf"/>
</dbReference>
<name>A0A212C0F2_CEREH</name>
<dbReference type="Pfam" id="PF13516">
    <property type="entry name" value="LRR_6"/>
    <property type="match status" value="1"/>
</dbReference>
<dbReference type="GO" id="GO:0071345">
    <property type="term" value="P:cellular response to cytokine stimulus"/>
    <property type="evidence" value="ECO:0007669"/>
    <property type="project" value="TreeGrafter"/>
</dbReference>
<sequence>MQVLCEGLKHPSCKLQTLWLAECHFTDACCGALTSVLSRNENLTVLDLSGNHLKDFGVQMLCDALLHPI</sequence>
<dbReference type="InterPro" id="IPR050637">
    <property type="entry name" value="NLRP_innate_immun_reg"/>
</dbReference>
<dbReference type="SMART" id="SM00368">
    <property type="entry name" value="LRR_RI"/>
    <property type="match status" value="2"/>
</dbReference>